<gene>
    <name evidence="1" type="ORF">SAMN06296036_12941</name>
</gene>
<protein>
    <recommendedName>
        <fullName evidence="3">CDP-Glycerol:Poly(Glycerophosphate) glycerophosphotransferase</fullName>
    </recommendedName>
</protein>
<evidence type="ECO:0008006" key="3">
    <source>
        <dbReference type="Google" id="ProtNLM"/>
    </source>
</evidence>
<reference evidence="2" key="1">
    <citation type="submission" date="2017-04" db="EMBL/GenBank/DDBJ databases">
        <authorList>
            <person name="Varghese N."/>
            <person name="Submissions S."/>
        </authorList>
    </citation>
    <scope>NUCLEOTIDE SEQUENCE [LARGE SCALE GENOMIC DNA]</scope>
    <source>
        <strain evidence="2">RKEM611</strain>
    </source>
</reference>
<dbReference type="AlphaFoldDB" id="A0A1Y6CM51"/>
<dbReference type="EMBL" id="FWZT01000029">
    <property type="protein sequence ID" value="SMF75513.1"/>
    <property type="molecule type" value="Genomic_DNA"/>
</dbReference>
<dbReference type="STRING" id="1513793.SAMN06296036_12941"/>
<dbReference type="SUPFAM" id="SSF53756">
    <property type="entry name" value="UDP-Glycosyltransferase/glycogen phosphorylase"/>
    <property type="match status" value="1"/>
</dbReference>
<evidence type="ECO:0000313" key="2">
    <source>
        <dbReference type="Proteomes" id="UP000192907"/>
    </source>
</evidence>
<sequence>MGESSAPKTIFFLFNNSVDVDHLVPVVYKLLLSGAVVKYSYQESVTLEDDPRILFLKTFENFSSIKILIWISKIQSSQLRKLLTNSWLLTAIFKLNSISTFVIEWGHGLPSTRPPFRFLRWLKRSFWDSSRTQHLRAAKNLRIRLICLPHGVNLKENFAVNKHVATVMAQNGGSLPFQDRNVFDTYVFANRKHMDSYIKLARMEPSVARTWGSARFSEEWIGILSKIYGKSGIYGESGAAVDQRPVVLFFSPKWHNNVNRTATLSLLAKLAKLDISLIIKYHPRLGVSELEEHEEYHLSMLGDVTFDRNTPSISLVLQSDIVLDLGSSISLDAIQLQKPVIYPKYLHTNELVFEKLGAVIIVKNETEALDQVNLVQNGGQLPDKSNLLSELVYGGVDTHNVLERYSNQIIDKKN</sequence>
<organism evidence="1 2">
    <name type="scientific">Pseudobacteriovorax antillogorgiicola</name>
    <dbReference type="NCBI Taxonomy" id="1513793"/>
    <lineage>
        <taxon>Bacteria</taxon>
        <taxon>Pseudomonadati</taxon>
        <taxon>Bdellovibrionota</taxon>
        <taxon>Oligoflexia</taxon>
        <taxon>Oligoflexales</taxon>
        <taxon>Pseudobacteriovoracaceae</taxon>
        <taxon>Pseudobacteriovorax</taxon>
    </lineage>
</organism>
<proteinExistence type="predicted"/>
<accession>A0A1Y6CM51</accession>
<dbReference type="Gene3D" id="3.40.50.12580">
    <property type="match status" value="1"/>
</dbReference>
<name>A0A1Y6CM51_9BACT</name>
<dbReference type="InterPro" id="IPR043148">
    <property type="entry name" value="TagF_C"/>
</dbReference>
<keyword evidence="2" id="KW-1185">Reference proteome</keyword>
<dbReference type="Proteomes" id="UP000192907">
    <property type="component" value="Unassembled WGS sequence"/>
</dbReference>
<evidence type="ECO:0000313" key="1">
    <source>
        <dbReference type="EMBL" id="SMF75513.1"/>
    </source>
</evidence>